<dbReference type="Proteomes" id="UP000823388">
    <property type="component" value="Chromosome 9K"/>
</dbReference>
<sequence>MARAYDKLVKQRAFRRGELVLVLRRPIVVTHKTKGKFEPKWEGPYIIEQAYDGGAYQLVDHQGARPCPPINGRILSLCFDGSSVAHQCGMASSCETLRPDRLAPQQ</sequence>
<name>A0A8T0NB56_PANVG</name>
<reference evidence="1" key="1">
    <citation type="submission" date="2020-05" db="EMBL/GenBank/DDBJ databases">
        <title>WGS assembly of Panicum virgatum.</title>
        <authorList>
            <person name="Lovell J.T."/>
            <person name="Jenkins J."/>
            <person name="Shu S."/>
            <person name="Juenger T.E."/>
            <person name="Schmutz J."/>
        </authorList>
    </citation>
    <scope>NUCLEOTIDE SEQUENCE</scope>
    <source>
        <strain evidence="1">AP13</strain>
    </source>
</reference>
<accession>A0A8T0NB56</accession>
<evidence type="ECO:0000313" key="2">
    <source>
        <dbReference type="Proteomes" id="UP000823388"/>
    </source>
</evidence>
<keyword evidence="2" id="KW-1185">Reference proteome</keyword>
<protein>
    <submittedName>
        <fullName evidence="1">Uncharacterized protein</fullName>
    </submittedName>
</protein>
<evidence type="ECO:0000313" key="1">
    <source>
        <dbReference type="EMBL" id="KAG2546243.1"/>
    </source>
</evidence>
<comment type="caution">
    <text evidence="1">The sequence shown here is derived from an EMBL/GenBank/DDBJ whole genome shotgun (WGS) entry which is preliminary data.</text>
</comment>
<organism evidence="1 2">
    <name type="scientific">Panicum virgatum</name>
    <name type="common">Blackwell switchgrass</name>
    <dbReference type="NCBI Taxonomy" id="38727"/>
    <lineage>
        <taxon>Eukaryota</taxon>
        <taxon>Viridiplantae</taxon>
        <taxon>Streptophyta</taxon>
        <taxon>Embryophyta</taxon>
        <taxon>Tracheophyta</taxon>
        <taxon>Spermatophyta</taxon>
        <taxon>Magnoliopsida</taxon>
        <taxon>Liliopsida</taxon>
        <taxon>Poales</taxon>
        <taxon>Poaceae</taxon>
        <taxon>PACMAD clade</taxon>
        <taxon>Panicoideae</taxon>
        <taxon>Panicodae</taxon>
        <taxon>Paniceae</taxon>
        <taxon>Panicinae</taxon>
        <taxon>Panicum</taxon>
        <taxon>Panicum sect. Hiantes</taxon>
    </lineage>
</organism>
<proteinExistence type="predicted"/>
<dbReference type="AlphaFoldDB" id="A0A8T0NB56"/>
<gene>
    <name evidence="1" type="ORF">PVAP13_9KG043229</name>
</gene>
<dbReference type="EMBL" id="CM029053">
    <property type="protein sequence ID" value="KAG2546243.1"/>
    <property type="molecule type" value="Genomic_DNA"/>
</dbReference>